<gene>
    <name evidence="2" type="ORF">RF11_10679</name>
</gene>
<name>A0A0C2MYV1_THEKT</name>
<dbReference type="Proteomes" id="UP000031668">
    <property type="component" value="Unassembled WGS sequence"/>
</dbReference>
<dbReference type="AlphaFoldDB" id="A0A0C2MYV1"/>
<feature type="region of interest" description="Disordered" evidence="1">
    <location>
        <begin position="1"/>
        <end position="23"/>
    </location>
</feature>
<keyword evidence="3" id="KW-1185">Reference proteome</keyword>
<reference evidence="2 3" key="1">
    <citation type="journal article" date="2014" name="Genome Biol. Evol.">
        <title>The genome of the myxosporean Thelohanellus kitauei shows adaptations to nutrient acquisition within its fish host.</title>
        <authorList>
            <person name="Yang Y."/>
            <person name="Xiong J."/>
            <person name="Zhou Z."/>
            <person name="Huo F."/>
            <person name="Miao W."/>
            <person name="Ran C."/>
            <person name="Liu Y."/>
            <person name="Zhang J."/>
            <person name="Feng J."/>
            <person name="Wang M."/>
            <person name="Wang M."/>
            <person name="Wang L."/>
            <person name="Yao B."/>
        </authorList>
    </citation>
    <scope>NUCLEOTIDE SEQUENCE [LARGE SCALE GENOMIC DNA]</scope>
    <source>
        <strain evidence="2">Wuqing</strain>
    </source>
</reference>
<accession>A0A0C2MYV1</accession>
<proteinExistence type="predicted"/>
<comment type="caution">
    <text evidence="2">The sequence shown here is derived from an EMBL/GenBank/DDBJ whole genome shotgun (WGS) entry which is preliminary data.</text>
</comment>
<evidence type="ECO:0000313" key="2">
    <source>
        <dbReference type="EMBL" id="KII69325.1"/>
    </source>
</evidence>
<dbReference type="EMBL" id="JWZT01002465">
    <property type="protein sequence ID" value="KII69325.1"/>
    <property type="molecule type" value="Genomic_DNA"/>
</dbReference>
<organism evidence="2 3">
    <name type="scientific">Thelohanellus kitauei</name>
    <name type="common">Myxosporean</name>
    <dbReference type="NCBI Taxonomy" id="669202"/>
    <lineage>
        <taxon>Eukaryota</taxon>
        <taxon>Metazoa</taxon>
        <taxon>Cnidaria</taxon>
        <taxon>Myxozoa</taxon>
        <taxon>Myxosporea</taxon>
        <taxon>Bivalvulida</taxon>
        <taxon>Platysporina</taxon>
        <taxon>Myxobolidae</taxon>
        <taxon>Thelohanellus</taxon>
    </lineage>
</organism>
<evidence type="ECO:0000256" key="1">
    <source>
        <dbReference type="SAM" id="MobiDB-lite"/>
    </source>
</evidence>
<evidence type="ECO:0000313" key="3">
    <source>
        <dbReference type="Proteomes" id="UP000031668"/>
    </source>
</evidence>
<protein>
    <submittedName>
        <fullName evidence="2">Uncharacterized protein</fullName>
    </submittedName>
</protein>
<sequence length="100" mass="11178">MSQTTMDLKPTREEQNSTETNLPTLTSQIEATQELPGHNSGAEFSLLSVTGSNDSFPHSPKIQSALESALQTRRPKSSHSQEWFEVYVCYSWVYSPSTPK</sequence>